<feature type="compositionally biased region" description="Basic and acidic residues" evidence="1">
    <location>
        <begin position="83"/>
        <end position="101"/>
    </location>
</feature>
<evidence type="ECO:0000256" key="1">
    <source>
        <dbReference type="SAM" id="MobiDB-lite"/>
    </source>
</evidence>
<evidence type="ECO:0000313" key="3">
    <source>
        <dbReference type="EMBL" id="MBX01370.1"/>
    </source>
</evidence>
<sequence>MEPAPSAAAGATKQILPILPLSDDDITHKRAGNVLLEGSKTLLSSQRGGKRKRGRPSGSMKRGKSNVSQARRTRAMVVNRLSKIREDKSDETGSSDDRTNEGGETVEQDCGIYGMASKDNSELQETQMVKHKGEVAEEEVAEDQIKEAFINTTVFKTGGSHRQQEWIGEAPDVEMGEKFCDQEIEKPEKLEVMVDPVHAMLVDMIPSLGMKKAEIISPTPDNENPDIMPDSKPVKKKKVSYKDVAGELLKN</sequence>
<name>A0A2P2K6Q3_RHIMU</name>
<organism evidence="2">
    <name type="scientific">Rhizophora mucronata</name>
    <name type="common">Asiatic mangrove</name>
    <dbReference type="NCBI Taxonomy" id="61149"/>
    <lineage>
        <taxon>Eukaryota</taxon>
        <taxon>Viridiplantae</taxon>
        <taxon>Streptophyta</taxon>
        <taxon>Embryophyta</taxon>
        <taxon>Tracheophyta</taxon>
        <taxon>Spermatophyta</taxon>
        <taxon>Magnoliopsida</taxon>
        <taxon>eudicotyledons</taxon>
        <taxon>Gunneridae</taxon>
        <taxon>Pentapetalae</taxon>
        <taxon>rosids</taxon>
        <taxon>fabids</taxon>
        <taxon>Malpighiales</taxon>
        <taxon>Rhizophoraceae</taxon>
        <taxon>Rhizophora</taxon>
    </lineage>
</organism>
<dbReference type="AlphaFoldDB" id="A0A2P2K6Q3"/>
<feature type="region of interest" description="Disordered" evidence="1">
    <location>
        <begin position="215"/>
        <end position="238"/>
    </location>
</feature>
<proteinExistence type="predicted"/>
<dbReference type="GO" id="GO:0016874">
    <property type="term" value="F:ligase activity"/>
    <property type="evidence" value="ECO:0007669"/>
    <property type="project" value="UniProtKB-KW"/>
</dbReference>
<feature type="region of interest" description="Disordered" evidence="1">
    <location>
        <begin position="37"/>
        <end position="106"/>
    </location>
</feature>
<dbReference type="EMBL" id="GGEC01020887">
    <property type="protein sequence ID" value="MBX01371.1"/>
    <property type="molecule type" value="Transcribed_RNA"/>
</dbReference>
<reference evidence="2" key="1">
    <citation type="submission" date="2018-02" db="EMBL/GenBank/DDBJ databases">
        <title>Rhizophora mucronata_Transcriptome.</title>
        <authorList>
            <person name="Meera S.P."/>
            <person name="Sreeshan A."/>
            <person name="Augustine A."/>
        </authorList>
    </citation>
    <scope>NUCLEOTIDE SEQUENCE</scope>
    <source>
        <tissue evidence="2">Leaf</tissue>
    </source>
</reference>
<accession>A0A2P2K6Q3</accession>
<keyword evidence="2" id="KW-0436">Ligase</keyword>
<dbReference type="EMBL" id="GGEC01020886">
    <property type="protein sequence ID" value="MBX01370.1"/>
    <property type="molecule type" value="Transcribed_RNA"/>
</dbReference>
<protein>
    <submittedName>
        <fullName evidence="2 3">DNA ligase</fullName>
    </submittedName>
</protein>
<dbReference type="EMBL" id="GGEC01020885">
    <property type="protein sequence ID" value="MBX01369.1"/>
    <property type="molecule type" value="Transcribed_RNA"/>
</dbReference>
<evidence type="ECO:0000313" key="2">
    <source>
        <dbReference type="EMBL" id="MBX01369.1"/>
    </source>
</evidence>